<comment type="caution">
    <text evidence="2">The sequence shown here is derived from an EMBL/GenBank/DDBJ whole genome shotgun (WGS) entry which is preliminary data.</text>
</comment>
<dbReference type="Proteomes" id="UP000777482">
    <property type="component" value="Unassembled WGS sequence"/>
</dbReference>
<name>A0A9P7B4P1_RHOMI</name>
<reference evidence="2 3" key="1">
    <citation type="submission" date="2020-11" db="EMBL/GenBank/DDBJ databases">
        <title>Kefir isolates.</title>
        <authorList>
            <person name="Marcisauskas S."/>
            <person name="Kim Y."/>
            <person name="Blasche S."/>
        </authorList>
    </citation>
    <scope>NUCLEOTIDE SEQUENCE [LARGE SCALE GENOMIC DNA]</scope>
    <source>
        <strain evidence="2 3">KR</strain>
    </source>
</reference>
<proteinExistence type="predicted"/>
<accession>A0A9P7B4P1</accession>
<feature type="region of interest" description="Disordered" evidence="1">
    <location>
        <begin position="324"/>
        <end position="363"/>
    </location>
</feature>
<feature type="compositionally biased region" description="Low complexity" evidence="1">
    <location>
        <begin position="238"/>
        <end position="251"/>
    </location>
</feature>
<dbReference type="AlphaFoldDB" id="A0A9P7B4P1"/>
<protein>
    <submittedName>
        <fullName evidence="2">Uncharacterized protein</fullName>
    </submittedName>
</protein>
<dbReference type="EMBL" id="PUHQ01000057">
    <property type="protein sequence ID" value="KAG0659127.1"/>
    <property type="molecule type" value="Genomic_DNA"/>
</dbReference>
<evidence type="ECO:0000256" key="1">
    <source>
        <dbReference type="SAM" id="MobiDB-lite"/>
    </source>
</evidence>
<gene>
    <name evidence="2" type="ORF">C6P46_005298</name>
</gene>
<evidence type="ECO:0000313" key="3">
    <source>
        <dbReference type="Proteomes" id="UP000777482"/>
    </source>
</evidence>
<sequence>MSAPPGPPPHNAASSATFPVATVGVAGMTAEKIAKYTQLQAGYRAGQLRFVELAELQVYVTWMHREVALHHRELERELETAFQAALAARPQQPAAAAAAPAPTVPPATSGDATKIFQFPPAGMGIRGFTDAHVRHYYQLQDEYRAGTISRDNYKALQQYVNVLNKERPRDSVVSEDATVAQAPTTKAATTTGAAAAPVATNAKASGARTAASKRAAASSAATKSVSPPPARKRKSEPTKTTSSTSVRRTSSNASDPALIPLIVRQFDPIDGSDLRDLLHLSRVNKAWRTPALQRLHAIVPIFSPESPSLGSLYELVNLTLTESGTASKGKGKGKKDGNTRPKIEWSDSEGSEDDFAEGPGDGPASKALDKAAMRLYHAYVKLPSLAALPTELLFYGPFEFETSARAVRRFLQVCPNIRKLRLNFLHRGFVDSPYERRYEPHGLVLRYAAEAQPLIQSIELARVSDRNWDMIPALRAFKELKHLSITYGETGQAVELLNYDDAGPTEQGLLDRLTEASKTSLTSLCVGIMRKSLDLSAFPNLRKVAIACGDDMYALVVKTIKTMPESVDFLEIRETVTISAMEHQRRRDWSLEDGYEYLDERYDDEYEEEQVEERKRRRAEEAKVAEQNTFAVLLANLPNRIRRLAFTSYLTEIDPDSPRIDKDEQTQLVAALARPDFLPNLVQLEVANPTTDDWFLDWESADRKWIRGRRKPLIAACKKRGIFLGPRERHWEQKLNEGGQIPRLMM</sequence>
<organism evidence="2 3">
    <name type="scientific">Rhodotorula mucilaginosa</name>
    <name type="common">Yeast</name>
    <name type="synonym">Rhodotorula rubra</name>
    <dbReference type="NCBI Taxonomy" id="5537"/>
    <lineage>
        <taxon>Eukaryota</taxon>
        <taxon>Fungi</taxon>
        <taxon>Dikarya</taxon>
        <taxon>Basidiomycota</taxon>
        <taxon>Pucciniomycotina</taxon>
        <taxon>Microbotryomycetes</taxon>
        <taxon>Sporidiobolales</taxon>
        <taxon>Sporidiobolaceae</taxon>
        <taxon>Rhodotorula</taxon>
    </lineage>
</organism>
<keyword evidence="3" id="KW-1185">Reference proteome</keyword>
<feature type="region of interest" description="Disordered" evidence="1">
    <location>
        <begin position="167"/>
        <end position="252"/>
    </location>
</feature>
<evidence type="ECO:0000313" key="2">
    <source>
        <dbReference type="EMBL" id="KAG0659127.1"/>
    </source>
</evidence>
<feature type="compositionally biased region" description="Basic and acidic residues" evidence="1">
    <location>
        <begin position="334"/>
        <end position="345"/>
    </location>
</feature>
<feature type="compositionally biased region" description="Acidic residues" evidence="1">
    <location>
        <begin position="346"/>
        <end position="356"/>
    </location>
</feature>
<feature type="compositionally biased region" description="Low complexity" evidence="1">
    <location>
        <begin position="177"/>
        <end position="225"/>
    </location>
</feature>